<sequence>MTGDPLPRRLLTEAVLAQLVAGQDVSLRVPDDDGQVFLEGRATEAGAIVLAQRRSDAVALGQDAVARMRWAFALVALVSVLVGWAVSRRMTTPLRRMAAAAGDLASGARDVAVPESGPAEVAAVGAALNELARSLAHSEARQREFLLSVSHDLRTPLTAISGYAESLADGVILRRAWPRSDGSSGPRPRAWTGSSRICSIWPVWMLTRSP</sequence>
<evidence type="ECO:0000256" key="4">
    <source>
        <dbReference type="ARBA" id="ARBA00022475"/>
    </source>
</evidence>
<evidence type="ECO:0000313" key="14">
    <source>
        <dbReference type="Proteomes" id="UP000886632"/>
    </source>
</evidence>
<protein>
    <recommendedName>
        <fullName evidence="3">histidine kinase</fullName>
        <ecNumber evidence="3">2.7.13.3</ecNumber>
    </recommendedName>
</protein>
<comment type="caution">
    <text evidence="13">The sequence shown here is derived from an EMBL/GenBank/DDBJ whole genome shotgun (WGS) entry which is preliminary data.</text>
</comment>
<accession>A0A9D7TB64</accession>
<evidence type="ECO:0000256" key="8">
    <source>
        <dbReference type="ARBA" id="ARBA00022777"/>
    </source>
</evidence>
<dbReference type="SUPFAM" id="SSF47384">
    <property type="entry name" value="Homodimeric domain of signal transducing histidine kinase"/>
    <property type="match status" value="1"/>
</dbReference>
<dbReference type="GO" id="GO:0005524">
    <property type="term" value="F:ATP binding"/>
    <property type="evidence" value="ECO:0007669"/>
    <property type="project" value="UniProtKB-KW"/>
</dbReference>
<keyword evidence="5" id="KW-0808">Transferase</keyword>
<keyword evidence="4" id="KW-1003">Cell membrane</keyword>
<dbReference type="PANTHER" id="PTHR44936">
    <property type="entry name" value="SENSOR PROTEIN CREC"/>
    <property type="match status" value="1"/>
</dbReference>
<dbReference type="SMART" id="SM00304">
    <property type="entry name" value="HAMP"/>
    <property type="match status" value="1"/>
</dbReference>
<evidence type="ECO:0000259" key="12">
    <source>
        <dbReference type="PROSITE" id="PS50885"/>
    </source>
</evidence>
<gene>
    <name evidence="13" type="ORF">IPP00_12110</name>
</gene>
<dbReference type="CDD" id="cd06225">
    <property type="entry name" value="HAMP"/>
    <property type="match status" value="1"/>
</dbReference>
<dbReference type="AlphaFoldDB" id="A0A9D7TB64"/>
<evidence type="ECO:0000256" key="5">
    <source>
        <dbReference type="ARBA" id="ARBA00022679"/>
    </source>
</evidence>
<dbReference type="InterPro" id="IPR050980">
    <property type="entry name" value="2C_sensor_his_kinase"/>
</dbReference>
<dbReference type="CDD" id="cd00082">
    <property type="entry name" value="HisKA"/>
    <property type="match status" value="1"/>
</dbReference>
<comment type="catalytic activity">
    <reaction evidence="1">
        <text>ATP + protein L-histidine = ADP + protein N-phospho-L-histidine.</text>
        <dbReference type="EC" id="2.7.13.3"/>
    </reaction>
</comment>
<proteinExistence type="predicted"/>
<keyword evidence="9" id="KW-0067">ATP-binding</keyword>
<dbReference type="InterPro" id="IPR003660">
    <property type="entry name" value="HAMP_dom"/>
</dbReference>
<keyword evidence="6 11" id="KW-0812">Transmembrane</keyword>
<dbReference type="Gene3D" id="1.10.287.130">
    <property type="match status" value="1"/>
</dbReference>
<evidence type="ECO:0000256" key="1">
    <source>
        <dbReference type="ARBA" id="ARBA00000085"/>
    </source>
</evidence>
<dbReference type="PROSITE" id="PS50885">
    <property type="entry name" value="HAMP"/>
    <property type="match status" value="1"/>
</dbReference>
<evidence type="ECO:0000256" key="9">
    <source>
        <dbReference type="ARBA" id="ARBA00022840"/>
    </source>
</evidence>
<organism evidence="13 14">
    <name type="scientific">Candidatus Phosphoribacter hodrii</name>
    <dbReference type="NCBI Taxonomy" id="2953743"/>
    <lineage>
        <taxon>Bacteria</taxon>
        <taxon>Bacillati</taxon>
        <taxon>Actinomycetota</taxon>
        <taxon>Actinomycetes</taxon>
        <taxon>Micrococcales</taxon>
        <taxon>Dermatophilaceae</taxon>
        <taxon>Candidatus Phosphoribacter</taxon>
    </lineage>
</organism>
<evidence type="ECO:0000256" key="2">
    <source>
        <dbReference type="ARBA" id="ARBA00004651"/>
    </source>
</evidence>
<dbReference type="GO" id="GO:0000155">
    <property type="term" value="F:phosphorelay sensor kinase activity"/>
    <property type="evidence" value="ECO:0007669"/>
    <property type="project" value="InterPro"/>
</dbReference>
<reference evidence="13" key="1">
    <citation type="submission" date="2020-10" db="EMBL/GenBank/DDBJ databases">
        <title>Connecting structure to function with the recovery of over 1000 high-quality activated sludge metagenome-assembled genomes encoding full-length rRNA genes using long-read sequencing.</title>
        <authorList>
            <person name="Singleton C.M."/>
            <person name="Petriglieri F."/>
            <person name="Kristensen J.M."/>
            <person name="Kirkegaard R.H."/>
            <person name="Michaelsen T.Y."/>
            <person name="Andersen M.H."/>
            <person name="Karst S.M."/>
            <person name="Dueholm M.S."/>
            <person name="Nielsen P.H."/>
            <person name="Albertsen M."/>
        </authorList>
    </citation>
    <scope>NUCLEOTIDE SEQUENCE</scope>
    <source>
        <strain evidence="13">Ribe_18-Q3-R11-54_MAXAC.001</strain>
    </source>
</reference>
<dbReference type="PANTHER" id="PTHR44936:SF10">
    <property type="entry name" value="SENSOR PROTEIN RSTB"/>
    <property type="match status" value="1"/>
</dbReference>
<dbReference type="EMBL" id="JADKGK010000021">
    <property type="protein sequence ID" value="MBL0004690.1"/>
    <property type="molecule type" value="Genomic_DNA"/>
</dbReference>
<keyword evidence="7" id="KW-0547">Nucleotide-binding</keyword>
<comment type="subcellular location">
    <subcellularLocation>
        <location evidence="2">Cell membrane</location>
        <topology evidence="2">Multi-pass membrane protein</topology>
    </subcellularLocation>
</comment>
<dbReference type="GO" id="GO:0005886">
    <property type="term" value="C:plasma membrane"/>
    <property type="evidence" value="ECO:0007669"/>
    <property type="project" value="UniProtKB-SubCell"/>
</dbReference>
<dbReference type="EC" id="2.7.13.3" evidence="3"/>
<evidence type="ECO:0000256" key="6">
    <source>
        <dbReference type="ARBA" id="ARBA00022692"/>
    </source>
</evidence>
<evidence type="ECO:0000256" key="7">
    <source>
        <dbReference type="ARBA" id="ARBA00022741"/>
    </source>
</evidence>
<evidence type="ECO:0000256" key="11">
    <source>
        <dbReference type="SAM" id="Phobius"/>
    </source>
</evidence>
<dbReference type="Pfam" id="PF00512">
    <property type="entry name" value="HisKA"/>
    <property type="match status" value="1"/>
</dbReference>
<keyword evidence="8 13" id="KW-0418">Kinase</keyword>
<keyword evidence="11" id="KW-0472">Membrane</keyword>
<dbReference type="Gene3D" id="6.10.340.10">
    <property type="match status" value="1"/>
</dbReference>
<dbReference type="InterPro" id="IPR003661">
    <property type="entry name" value="HisK_dim/P_dom"/>
</dbReference>
<feature type="transmembrane region" description="Helical" evidence="11">
    <location>
        <begin position="70"/>
        <end position="87"/>
    </location>
</feature>
<feature type="domain" description="HAMP" evidence="12">
    <location>
        <begin position="88"/>
        <end position="140"/>
    </location>
</feature>
<dbReference type="Pfam" id="PF00672">
    <property type="entry name" value="HAMP"/>
    <property type="match status" value="1"/>
</dbReference>
<dbReference type="SUPFAM" id="SSF158472">
    <property type="entry name" value="HAMP domain-like"/>
    <property type="match status" value="1"/>
</dbReference>
<evidence type="ECO:0000256" key="10">
    <source>
        <dbReference type="ARBA" id="ARBA00022989"/>
    </source>
</evidence>
<evidence type="ECO:0000313" key="13">
    <source>
        <dbReference type="EMBL" id="MBL0004690.1"/>
    </source>
</evidence>
<dbReference type="Proteomes" id="UP000886632">
    <property type="component" value="Unassembled WGS sequence"/>
</dbReference>
<dbReference type="InterPro" id="IPR036097">
    <property type="entry name" value="HisK_dim/P_sf"/>
</dbReference>
<evidence type="ECO:0000256" key="3">
    <source>
        <dbReference type="ARBA" id="ARBA00012438"/>
    </source>
</evidence>
<keyword evidence="10 11" id="KW-1133">Transmembrane helix</keyword>
<name>A0A9D7TB64_9MICO</name>